<dbReference type="AlphaFoldDB" id="A0ABD0K585"/>
<evidence type="ECO:0000313" key="2">
    <source>
        <dbReference type="Proteomes" id="UP001519460"/>
    </source>
</evidence>
<sequence length="91" mass="10438">MEKCKLALGEGRLLSDHRRFGKAMFRSLESARKKLWIDLPSSAQLFQRKPFGGVADLHRPRNVHLAGAYRGRFESSLYVLVCKMYLEVSVI</sequence>
<name>A0ABD0K585_9CAEN</name>
<dbReference type="EMBL" id="JACVVK020000246">
    <property type="protein sequence ID" value="KAK7482389.1"/>
    <property type="molecule type" value="Genomic_DNA"/>
</dbReference>
<comment type="caution">
    <text evidence="1">The sequence shown here is derived from an EMBL/GenBank/DDBJ whole genome shotgun (WGS) entry which is preliminary data.</text>
</comment>
<reference evidence="1 2" key="1">
    <citation type="journal article" date="2023" name="Sci. Data">
        <title>Genome assembly of the Korean intertidal mud-creeper Batillaria attramentaria.</title>
        <authorList>
            <person name="Patra A.K."/>
            <person name="Ho P.T."/>
            <person name="Jun S."/>
            <person name="Lee S.J."/>
            <person name="Kim Y."/>
            <person name="Won Y.J."/>
        </authorList>
    </citation>
    <scope>NUCLEOTIDE SEQUENCE [LARGE SCALE GENOMIC DNA]</scope>
    <source>
        <strain evidence="1">Wonlab-2016</strain>
    </source>
</reference>
<proteinExistence type="predicted"/>
<keyword evidence="2" id="KW-1185">Reference proteome</keyword>
<accession>A0ABD0K585</accession>
<organism evidence="1 2">
    <name type="scientific">Batillaria attramentaria</name>
    <dbReference type="NCBI Taxonomy" id="370345"/>
    <lineage>
        <taxon>Eukaryota</taxon>
        <taxon>Metazoa</taxon>
        <taxon>Spiralia</taxon>
        <taxon>Lophotrochozoa</taxon>
        <taxon>Mollusca</taxon>
        <taxon>Gastropoda</taxon>
        <taxon>Caenogastropoda</taxon>
        <taxon>Sorbeoconcha</taxon>
        <taxon>Cerithioidea</taxon>
        <taxon>Batillariidae</taxon>
        <taxon>Batillaria</taxon>
    </lineage>
</organism>
<gene>
    <name evidence="1" type="ORF">BaRGS_00026408</name>
</gene>
<evidence type="ECO:0000313" key="1">
    <source>
        <dbReference type="EMBL" id="KAK7482389.1"/>
    </source>
</evidence>
<dbReference type="Proteomes" id="UP001519460">
    <property type="component" value="Unassembled WGS sequence"/>
</dbReference>
<protein>
    <submittedName>
        <fullName evidence="1">Uncharacterized protein</fullName>
    </submittedName>
</protein>